<keyword evidence="4" id="KW-0106">Calcium</keyword>
<dbReference type="Gene3D" id="3.20.20.70">
    <property type="entry name" value="Aldolase class I"/>
    <property type="match status" value="1"/>
</dbReference>
<evidence type="ECO:0000313" key="11">
    <source>
        <dbReference type="Proteomes" id="UP000251889"/>
    </source>
</evidence>
<dbReference type="OrthoDB" id="57532at2"/>
<evidence type="ECO:0000256" key="6">
    <source>
        <dbReference type="SAM" id="SignalP"/>
    </source>
</evidence>
<evidence type="ECO:0000256" key="3">
    <source>
        <dbReference type="ARBA" id="ARBA00022801"/>
    </source>
</evidence>
<dbReference type="InterPro" id="IPR013785">
    <property type="entry name" value="Aldolase_TIM"/>
</dbReference>
<dbReference type="EMBL" id="QMFY01000005">
    <property type="protein sequence ID" value="RAW00953.1"/>
    <property type="molecule type" value="Genomic_DNA"/>
</dbReference>
<keyword evidence="5" id="KW-0326">Glycosidase</keyword>
<dbReference type="Gene3D" id="2.60.40.1180">
    <property type="entry name" value="Golgi alpha-mannosidase II"/>
    <property type="match status" value="1"/>
</dbReference>
<reference evidence="10 11" key="1">
    <citation type="submission" date="2018-06" db="EMBL/GenBank/DDBJ databases">
        <title>Chryseolinea flavus sp. nov., a member of the phylum Bacteroidetes isolated from soil.</title>
        <authorList>
            <person name="Li Y."/>
            <person name="Wang J."/>
        </authorList>
    </citation>
    <scope>NUCLEOTIDE SEQUENCE [LARGE SCALE GENOMIC DNA]</scope>
    <source>
        <strain evidence="10 11">SDU1-6</strain>
    </source>
</reference>
<feature type="domain" description="Glycosyl-hydrolase 97 N-terminal" evidence="8">
    <location>
        <begin position="25"/>
        <end position="289"/>
    </location>
</feature>
<keyword evidence="11" id="KW-1185">Reference proteome</keyword>
<dbReference type="PANTHER" id="PTHR35803:SF2">
    <property type="entry name" value="RETAINING ALPHA-GALACTOSIDASE"/>
    <property type="match status" value="1"/>
</dbReference>
<dbReference type="InterPro" id="IPR014718">
    <property type="entry name" value="GH-type_carb-bd"/>
</dbReference>
<evidence type="ECO:0000256" key="1">
    <source>
        <dbReference type="ARBA" id="ARBA00001913"/>
    </source>
</evidence>
<feature type="chain" id="PRO_5017008106" evidence="6">
    <location>
        <begin position="20"/>
        <end position="655"/>
    </location>
</feature>
<dbReference type="Pfam" id="PF10566">
    <property type="entry name" value="Glyco_hydro_97"/>
    <property type="match status" value="1"/>
</dbReference>
<accession>A0A364Y249</accession>
<evidence type="ECO:0000259" key="7">
    <source>
        <dbReference type="Pfam" id="PF10566"/>
    </source>
</evidence>
<keyword evidence="3" id="KW-0378">Hydrolase</keyword>
<gene>
    <name evidence="10" type="ORF">DQQ10_11985</name>
</gene>
<proteinExistence type="predicted"/>
<dbReference type="InterPro" id="IPR013780">
    <property type="entry name" value="Glyco_hydro_b"/>
</dbReference>
<evidence type="ECO:0000256" key="4">
    <source>
        <dbReference type="ARBA" id="ARBA00022837"/>
    </source>
</evidence>
<comment type="caution">
    <text evidence="10">The sequence shown here is derived from an EMBL/GenBank/DDBJ whole genome shotgun (WGS) entry which is preliminary data.</text>
</comment>
<evidence type="ECO:0000259" key="9">
    <source>
        <dbReference type="Pfam" id="PF14509"/>
    </source>
</evidence>
<feature type="domain" description="Glycosyl-hydrolase 97 C-terminal oligomerisation" evidence="9">
    <location>
        <begin position="558"/>
        <end position="652"/>
    </location>
</feature>
<dbReference type="Pfam" id="PF14509">
    <property type="entry name" value="GH97_C"/>
    <property type="match status" value="1"/>
</dbReference>
<comment type="cofactor">
    <cofactor evidence="1">
        <name>Ca(2+)</name>
        <dbReference type="ChEBI" id="CHEBI:29108"/>
    </cofactor>
</comment>
<protein>
    <submittedName>
        <fullName evidence="10">Retaining alpha-galactosidase</fullName>
    </submittedName>
</protein>
<feature type="domain" description="Glycosyl-hydrolase 97 catalytic" evidence="7">
    <location>
        <begin position="307"/>
        <end position="459"/>
    </location>
</feature>
<dbReference type="SUPFAM" id="SSF51445">
    <property type="entry name" value="(Trans)glycosidases"/>
    <property type="match status" value="1"/>
</dbReference>
<comment type="subunit">
    <text evidence="2">Monomer.</text>
</comment>
<dbReference type="InterPro" id="IPR029483">
    <property type="entry name" value="GH97_C"/>
</dbReference>
<dbReference type="RefSeq" id="WP_112747109.1">
    <property type="nucleotide sequence ID" value="NZ_QMFY01000005.1"/>
</dbReference>
<evidence type="ECO:0000256" key="2">
    <source>
        <dbReference type="ARBA" id="ARBA00011245"/>
    </source>
</evidence>
<dbReference type="Pfam" id="PF14508">
    <property type="entry name" value="GH97_N"/>
    <property type="match status" value="1"/>
</dbReference>
<dbReference type="PANTHER" id="PTHR35803">
    <property type="entry name" value="GLUCAN 1,4-ALPHA-GLUCOSIDASE SUSB-RELATED"/>
    <property type="match status" value="1"/>
</dbReference>
<dbReference type="GO" id="GO:0030246">
    <property type="term" value="F:carbohydrate binding"/>
    <property type="evidence" value="ECO:0007669"/>
    <property type="project" value="InterPro"/>
</dbReference>
<name>A0A364Y249_9BACT</name>
<sequence>MKKVLLLIFCLISVHMVFAQKAYKINSPDKKIVVNIQTGTDLKWSVTHDGQSIIEPSVIAMDLSKHGIAGKNPKVTAAKETIVNSTIDGLNYKKDKIVDAYTQLALSFKGNYKIVFRAYNDGVAYRFETAIKDSITVNSEEATFAFSDDYKAYIPYVNDPHNKDIYETSFENNYQYINLSKFVKDTLAFAPILVELPNNKKAAITESDLEDYPGMFLQVAGNSFKGKYAPVPLTEKQGGHNNLQAYVMSRATYIAKTKGTRPFPWRVVIISSQDKDLLNNDMVYKLASPSRIADVSWIKPGKVAWDWWNDWNISNVNFKAGINTKTYKYYIDFAAKFGIENILLDEGWATSEDIMKIVPEINLQEIIDYGKQKNVGVWLWGGWLPLDKKTDLALSTYSKMGVKGFKIDFMDRDDQKMVNFYYRFAKKAAEYKLMIDYHGAYKPTGLQRTYPNVLNFEGVRGLENTKWSNTDFPGYDCSIPFIRMLAGPMDYTPGAMKNASKENFRAIFSSPMSQGTRCHQLALYMILESPFEMLADNPTNYIKEPACTKFIAEVPTTFSETIALDGKVSEYAVIARRKDQTWYVGAITNWTPREVTLDFSFLGEGNFEVELFADGLNADREGTDFSRTIMPVKSSDKLTFKLAPGGGLAARVVKK</sequence>
<feature type="signal peptide" evidence="6">
    <location>
        <begin position="1"/>
        <end position="19"/>
    </location>
</feature>
<dbReference type="InterPro" id="IPR029486">
    <property type="entry name" value="GH97_N"/>
</dbReference>
<dbReference type="Gene3D" id="2.70.98.10">
    <property type="match status" value="1"/>
</dbReference>
<dbReference type="InterPro" id="IPR019563">
    <property type="entry name" value="GH97_catalytic"/>
</dbReference>
<dbReference type="InterPro" id="IPR052720">
    <property type="entry name" value="Glycosyl_hydrolase_97"/>
</dbReference>
<evidence type="ECO:0000259" key="8">
    <source>
        <dbReference type="Pfam" id="PF14508"/>
    </source>
</evidence>
<dbReference type="Proteomes" id="UP000251889">
    <property type="component" value="Unassembled WGS sequence"/>
</dbReference>
<dbReference type="GO" id="GO:0016798">
    <property type="term" value="F:hydrolase activity, acting on glycosyl bonds"/>
    <property type="evidence" value="ECO:0007669"/>
    <property type="project" value="UniProtKB-KW"/>
</dbReference>
<dbReference type="AlphaFoldDB" id="A0A364Y249"/>
<evidence type="ECO:0000256" key="5">
    <source>
        <dbReference type="ARBA" id="ARBA00023295"/>
    </source>
</evidence>
<dbReference type="InterPro" id="IPR017853">
    <property type="entry name" value="GH"/>
</dbReference>
<keyword evidence="6" id="KW-0732">Signal</keyword>
<evidence type="ECO:0000313" key="10">
    <source>
        <dbReference type="EMBL" id="RAW00953.1"/>
    </source>
</evidence>
<organism evidence="10 11">
    <name type="scientific">Pseudochryseolinea flava</name>
    <dbReference type="NCBI Taxonomy" id="2059302"/>
    <lineage>
        <taxon>Bacteria</taxon>
        <taxon>Pseudomonadati</taxon>
        <taxon>Bacteroidota</taxon>
        <taxon>Cytophagia</taxon>
        <taxon>Cytophagales</taxon>
        <taxon>Fulvivirgaceae</taxon>
        <taxon>Pseudochryseolinea</taxon>
    </lineage>
</organism>